<feature type="region of interest" description="Disordered" evidence="1">
    <location>
        <begin position="194"/>
        <end position="226"/>
    </location>
</feature>
<keyword evidence="3" id="KW-1185">Reference proteome</keyword>
<dbReference type="AlphaFoldDB" id="A0A1E8Q1J4"/>
<evidence type="ECO:0008006" key="4">
    <source>
        <dbReference type="Google" id="ProtNLM"/>
    </source>
</evidence>
<evidence type="ECO:0000313" key="3">
    <source>
        <dbReference type="Proteomes" id="UP000178953"/>
    </source>
</evidence>
<dbReference type="EMBL" id="MCHX01000041">
    <property type="protein sequence ID" value="OFJ52402.1"/>
    <property type="molecule type" value="Genomic_DNA"/>
</dbReference>
<sequence length="396" mass="40339">MGVMHERHRRPRTLALIGLLAMLVAVLAACHGAPQGPVPTLPTNFAPSPTSAAPPAPTGPQVAYRAATEIGVVDGTTVVATAKGTFAPSHEPLVTEDGRFAFARGADGNLAILDVAARTSRVVPLPEAGRIGTAGDSRITWFEAPDRLVVLDLADPAGRPVVTQQVALPAVPDAGATTLLTARAGTVILARTEAADPSPRGGPDTLYAVRGSGPPTSLGATDANTPVDTAVLSPDGSRLAFALYRSTGDACGTAAIVVSDADGTQQTYEVAASGADTASRVQRMWWQDGQPMSLSLTSWHCDPPGPSSPLVWQLGDGGLVAAEPRTVALQESELVPGQRAVLVPGSGTPPPDAGTLVIDDSGRRFPVEPNVDAFSVVPTSVAPTSVVPTGVVPTGP</sequence>
<dbReference type="Pfam" id="PF07676">
    <property type="entry name" value="PD40"/>
    <property type="match status" value="1"/>
</dbReference>
<comment type="caution">
    <text evidence="2">The sequence shown here is derived from an EMBL/GenBank/DDBJ whole genome shotgun (WGS) entry which is preliminary data.</text>
</comment>
<accession>A0A1E8Q1J4</accession>
<dbReference type="PROSITE" id="PS51257">
    <property type="entry name" value="PROKAR_LIPOPROTEIN"/>
    <property type="match status" value="1"/>
</dbReference>
<dbReference type="SUPFAM" id="SSF82171">
    <property type="entry name" value="DPP6 N-terminal domain-like"/>
    <property type="match status" value="1"/>
</dbReference>
<feature type="region of interest" description="Disordered" evidence="1">
    <location>
        <begin position="41"/>
        <end position="60"/>
    </location>
</feature>
<gene>
    <name evidence="2" type="ORF">BEL07_17870</name>
</gene>
<proteinExistence type="predicted"/>
<protein>
    <recommendedName>
        <fullName evidence="4">Lipoprotein LpqB beta-propeller domain-containing protein</fullName>
    </recommendedName>
</protein>
<evidence type="ECO:0000256" key="1">
    <source>
        <dbReference type="SAM" id="MobiDB-lite"/>
    </source>
</evidence>
<evidence type="ECO:0000313" key="2">
    <source>
        <dbReference type="EMBL" id="OFJ52402.1"/>
    </source>
</evidence>
<organism evidence="2 3">
    <name type="scientific">Mycolicibacterium grossiae</name>
    <dbReference type="NCBI Taxonomy" id="1552759"/>
    <lineage>
        <taxon>Bacteria</taxon>
        <taxon>Bacillati</taxon>
        <taxon>Actinomycetota</taxon>
        <taxon>Actinomycetes</taxon>
        <taxon>Mycobacteriales</taxon>
        <taxon>Mycobacteriaceae</taxon>
        <taxon>Mycolicibacterium</taxon>
    </lineage>
</organism>
<feature type="compositionally biased region" description="Polar residues" evidence="1">
    <location>
        <begin position="214"/>
        <end position="226"/>
    </location>
</feature>
<dbReference type="InterPro" id="IPR011659">
    <property type="entry name" value="WD40"/>
</dbReference>
<dbReference type="Proteomes" id="UP000178953">
    <property type="component" value="Unassembled WGS sequence"/>
</dbReference>
<name>A0A1E8Q1J4_9MYCO</name>
<reference evidence="2 3" key="1">
    <citation type="submission" date="2016-09" db="EMBL/GenBank/DDBJ databases">
        <title>genome sequence of Mycobacterium sp. 739 SCH.</title>
        <authorList>
            <person name="Greninger A.L."/>
            <person name="Qin X."/>
            <person name="Jerome K."/>
            <person name="Vora S."/>
            <person name="Quinn K."/>
        </authorList>
    </citation>
    <scope>NUCLEOTIDE SEQUENCE [LARGE SCALE GENOMIC DNA]</scope>
    <source>
        <strain evidence="2 3">SCH</strain>
    </source>
</reference>